<dbReference type="EMBL" id="QGKV02000649">
    <property type="protein sequence ID" value="KAF3579345.1"/>
    <property type="molecule type" value="Genomic_DNA"/>
</dbReference>
<protein>
    <submittedName>
        <fullName evidence="2">Uncharacterized protein</fullName>
    </submittedName>
</protein>
<feature type="region of interest" description="Disordered" evidence="1">
    <location>
        <begin position="39"/>
        <end position="58"/>
    </location>
</feature>
<organism evidence="2 3">
    <name type="scientific">Brassica cretica</name>
    <name type="common">Mustard</name>
    <dbReference type="NCBI Taxonomy" id="69181"/>
    <lineage>
        <taxon>Eukaryota</taxon>
        <taxon>Viridiplantae</taxon>
        <taxon>Streptophyta</taxon>
        <taxon>Embryophyta</taxon>
        <taxon>Tracheophyta</taxon>
        <taxon>Spermatophyta</taxon>
        <taxon>Magnoliopsida</taxon>
        <taxon>eudicotyledons</taxon>
        <taxon>Gunneridae</taxon>
        <taxon>Pentapetalae</taxon>
        <taxon>rosids</taxon>
        <taxon>malvids</taxon>
        <taxon>Brassicales</taxon>
        <taxon>Brassicaceae</taxon>
        <taxon>Brassiceae</taxon>
        <taxon>Brassica</taxon>
    </lineage>
</organism>
<keyword evidence="3" id="KW-1185">Reference proteome</keyword>
<gene>
    <name evidence="2" type="ORF">DY000_02033846</name>
</gene>
<feature type="compositionally biased region" description="Basic and acidic residues" evidence="1">
    <location>
        <begin position="39"/>
        <end position="52"/>
    </location>
</feature>
<dbReference type="Proteomes" id="UP000266723">
    <property type="component" value="Unassembled WGS sequence"/>
</dbReference>
<comment type="caution">
    <text evidence="2">The sequence shown here is derived from an EMBL/GenBank/DDBJ whole genome shotgun (WGS) entry which is preliminary data.</text>
</comment>
<accession>A0ABQ7DQB7</accession>
<evidence type="ECO:0000313" key="3">
    <source>
        <dbReference type="Proteomes" id="UP000266723"/>
    </source>
</evidence>
<proteinExistence type="predicted"/>
<name>A0ABQ7DQB7_BRACR</name>
<reference evidence="2 3" key="1">
    <citation type="journal article" date="2020" name="BMC Genomics">
        <title>Intraspecific diversification of the crop wild relative Brassica cretica Lam. using demographic model selection.</title>
        <authorList>
            <person name="Kioukis A."/>
            <person name="Michalopoulou V.A."/>
            <person name="Briers L."/>
            <person name="Pirintsos S."/>
            <person name="Studholme D.J."/>
            <person name="Pavlidis P."/>
            <person name="Sarris P.F."/>
        </authorList>
    </citation>
    <scope>NUCLEOTIDE SEQUENCE [LARGE SCALE GENOMIC DNA]</scope>
    <source>
        <strain evidence="3">cv. PFS-1207/04</strain>
    </source>
</reference>
<evidence type="ECO:0000256" key="1">
    <source>
        <dbReference type="SAM" id="MobiDB-lite"/>
    </source>
</evidence>
<sequence>MNLNLCECDDRLAVGNYESLTELVEKAVNVEIGLEAEKAASKKSKQHQEGKHGGNQGSFKGYLKAYRPREVAMAGRCRRRFNSSGLSSPLPLQYLGLSSPLHTPATVLRCLRFSAISSVATSICRYAWPLGSFNDSSTFFGHKNTPWGAGFIMKLSPTPDKD</sequence>
<evidence type="ECO:0000313" key="2">
    <source>
        <dbReference type="EMBL" id="KAF3579345.1"/>
    </source>
</evidence>